<dbReference type="EMBL" id="JAVFWL010000002">
    <property type="protein sequence ID" value="KAK6734513.1"/>
    <property type="molecule type" value="Genomic_DNA"/>
</dbReference>
<organism evidence="1 2">
    <name type="scientific">Necator americanus</name>
    <name type="common">Human hookworm</name>
    <dbReference type="NCBI Taxonomy" id="51031"/>
    <lineage>
        <taxon>Eukaryota</taxon>
        <taxon>Metazoa</taxon>
        <taxon>Ecdysozoa</taxon>
        <taxon>Nematoda</taxon>
        <taxon>Chromadorea</taxon>
        <taxon>Rhabditida</taxon>
        <taxon>Rhabditina</taxon>
        <taxon>Rhabditomorpha</taxon>
        <taxon>Strongyloidea</taxon>
        <taxon>Ancylostomatidae</taxon>
        <taxon>Bunostominae</taxon>
        <taxon>Necator</taxon>
    </lineage>
</organism>
<gene>
    <name evidence="1" type="primary">Necator_chrII.g5771</name>
    <name evidence="1" type="ORF">RB195_017978</name>
</gene>
<evidence type="ECO:0000313" key="1">
    <source>
        <dbReference type="EMBL" id="KAK6734513.1"/>
    </source>
</evidence>
<protein>
    <submittedName>
        <fullName evidence="1">Uncharacterized protein</fullName>
    </submittedName>
</protein>
<dbReference type="Proteomes" id="UP001303046">
    <property type="component" value="Unassembled WGS sequence"/>
</dbReference>
<accession>A0ABR1CA09</accession>
<evidence type="ECO:0000313" key="2">
    <source>
        <dbReference type="Proteomes" id="UP001303046"/>
    </source>
</evidence>
<proteinExistence type="predicted"/>
<comment type="caution">
    <text evidence="1">The sequence shown here is derived from an EMBL/GenBank/DDBJ whole genome shotgun (WGS) entry which is preliminary data.</text>
</comment>
<reference evidence="1 2" key="1">
    <citation type="submission" date="2023-08" db="EMBL/GenBank/DDBJ databases">
        <title>A Necator americanus chromosomal reference genome.</title>
        <authorList>
            <person name="Ilik V."/>
            <person name="Petrzelkova K.J."/>
            <person name="Pardy F."/>
            <person name="Fuh T."/>
            <person name="Niatou-Singa F.S."/>
            <person name="Gouil Q."/>
            <person name="Baker L."/>
            <person name="Ritchie M.E."/>
            <person name="Jex A.R."/>
            <person name="Gazzola D."/>
            <person name="Li H."/>
            <person name="Toshio Fujiwara R."/>
            <person name="Zhan B."/>
            <person name="Aroian R.V."/>
            <person name="Pafco B."/>
            <person name="Schwarz E.M."/>
        </authorList>
    </citation>
    <scope>NUCLEOTIDE SEQUENCE [LARGE SCALE GENOMIC DNA]</scope>
    <source>
        <strain evidence="1 2">Aroian</strain>
        <tissue evidence="1">Whole animal</tissue>
    </source>
</reference>
<sequence length="152" mass="17326">MPRGRRIQKVLPPAPLTHYHLVQFASEFEKNNSRKSAMLPVSRLVLMSRIKELRTVSECLFKHSSTVNLAPDHDHHWPSGKVRKDLKIYINGHQALIQLPTKPTSPISPVPRRCNWRVCTCRIPSTPSDDQETVKPSVCPQNLAIQLRGHDD</sequence>
<name>A0ABR1CA09_NECAM</name>
<keyword evidence="2" id="KW-1185">Reference proteome</keyword>